<sequence length="126" mass="14066">MKKGLKVLICLLAIIGIGVGGFAVHQHQEKEKMIKIATSEEAKKVIEEYLKNLDNRALTNEGLIKSYQIQREKLYYNPMGGLSVLVILNDDEQLYVRLLIIKSSETGDYEISGSVKSASLVNLLDN</sequence>
<name>A0A2X3Y1C4_9STRE</name>
<reference evidence="1 2" key="1">
    <citation type="submission" date="2018-06" db="EMBL/GenBank/DDBJ databases">
        <authorList>
            <consortium name="Pathogen Informatics"/>
            <person name="Doyle S."/>
        </authorList>
    </citation>
    <scope>NUCLEOTIDE SEQUENCE [LARGE SCALE GENOMIC DNA]</scope>
    <source>
        <strain evidence="1 2">NCTC12278</strain>
    </source>
</reference>
<dbReference type="Pfam" id="PF07006">
    <property type="entry name" value="DUF1310"/>
    <property type="match status" value="1"/>
</dbReference>
<dbReference type="EMBL" id="LS483343">
    <property type="protein sequence ID" value="SQF41121.1"/>
    <property type="molecule type" value="Genomic_DNA"/>
</dbReference>
<keyword evidence="2" id="KW-1185">Reference proteome</keyword>
<dbReference type="KEGG" id="sfer:NCTC12278_01719"/>
<dbReference type="STRING" id="1123303.GCA_000372425_01285"/>
<dbReference type="OrthoDB" id="2237686at2"/>
<dbReference type="Proteomes" id="UP000249495">
    <property type="component" value="Chromosome 1"/>
</dbReference>
<accession>A0A2X3Y1C4</accession>
<proteinExistence type="predicted"/>
<gene>
    <name evidence="1" type="ORF">NCTC12278_01719</name>
</gene>
<evidence type="ECO:0000313" key="2">
    <source>
        <dbReference type="Proteomes" id="UP000249495"/>
    </source>
</evidence>
<dbReference type="AlphaFoldDB" id="A0A2X3Y1C4"/>
<organism evidence="1 2">
    <name type="scientific">Streptococcus ferus</name>
    <dbReference type="NCBI Taxonomy" id="1345"/>
    <lineage>
        <taxon>Bacteria</taxon>
        <taxon>Bacillati</taxon>
        <taxon>Bacillota</taxon>
        <taxon>Bacilli</taxon>
        <taxon>Lactobacillales</taxon>
        <taxon>Streptococcaceae</taxon>
        <taxon>Streptococcus</taxon>
    </lineage>
</organism>
<dbReference type="InterPro" id="IPR010738">
    <property type="entry name" value="DUF1310"/>
</dbReference>
<evidence type="ECO:0000313" key="1">
    <source>
        <dbReference type="EMBL" id="SQF41121.1"/>
    </source>
</evidence>
<protein>
    <submittedName>
        <fullName evidence="1">Lmo2807 protein</fullName>
    </submittedName>
</protein>
<dbReference type="RefSeq" id="WP_018030607.1">
    <property type="nucleotide sequence ID" value="NZ_LS483343.1"/>
</dbReference>